<dbReference type="InterPro" id="IPR016024">
    <property type="entry name" value="ARM-type_fold"/>
</dbReference>
<dbReference type="AlphaFoldDB" id="A0A061J9B7"/>
<protein>
    <submittedName>
        <fullName evidence="1">Uncharacterized protein</fullName>
    </submittedName>
</protein>
<dbReference type="VEuPathDB" id="TriTrypDB:TRSC58_00754"/>
<keyword evidence="2" id="KW-1185">Reference proteome</keyword>
<comment type="caution">
    <text evidence="1">The sequence shown here is derived from an EMBL/GenBank/DDBJ whole genome shotgun (WGS) entry which is preliminary data.</text>
</comment>
<evidence type="ECO:0000313" key="1">
    <source>
        <dbReference type="EMBL" id="ESL11494.1"/>
    </source>
</evidence>
<dbReference type="Proteomes" id="UP000031737">
    <property type="component" value="Unassembled WGS sequence"/>
</dbReference>
<name>A0A061J9B7_TRYRA</name>
<dbReference type="EMBL" id="AUPL01000754">
    <property type="protein sequence ID" value="ESL11494.1"/>
    <property type="molecule type" value="Genomic_DNA"/>
</dbReference>
<dbReference type="OrthoDB" id="270270at2759"/>
<dbReference type="SUPFAM" id="SSF48371">
    <property type="entry name" value="ARM repeat"/>
    <property type="match status" value="1"/>
</dbReference>
<accession>A0A061J9B7</accession>
<sequence length="833" mass="94797">MKSSEVQKDSIRAAILVECVKNKSLDIVYQGSVLYQRLTSQETRNLVYGCCLELVEDPQRRRDVGQLILNCISSFPPSQATLQEIANKCRSYATSRTPYSGIYQELKTVVDTYLHHKPLSYMLGRTLPRGKQGRIFRQSELSRNPDYIQKCSLQPLIAQHTEKGKPIVPISSWSNEELAVTAGKKNRTRSGPWTVKYHVVGCKDYVNQLPLECTEGVIDEQLRVLNSFWEKYTTNPALLRATSFLIKLMCDAYVSKIPLQSNYSFFRTVSICYLPTLFDLMGSTYVCVRTHVYDILLTLGIHFQLVDTQGIFPGCTEALEEELIWILLTVLRKQALQEGSDEMVWTAAAKCAMTIIPSHKLYRINARVLYQFLTLPTIIAYHPHLYTTFAEAFAKRILRWDPASEDAEDTLSLDEEEFKRLGHQPVARLLYLYRQSMTLGARLAFFQVLFTHAVTVLPSRSSLPRLYPRILRRCYVELVKVGFHWHLHSLLFYQSHRVFRELPGYITYDMDVKEMREYKTEVVAIVECILQLVEEDARLPDAIMNAFRNTVGSRAEERTGLATVLTECLSMIPVMLKEDTDGDLYNIGWRMAFYCMRLSKENLGSERGTAIIEGLATNLVSYSGSRDRLELAKIRSVCPDVLASLMFLGRKHANQAVEPFSTLILSFLLDTEVVDLQTVMRLYYRLVGSMAIQNGPLNKSLEADISQMLCNGQLVTAQSIVDDIGARVLWALYRALYQVQFFSACRARHVLVSFLDELEPVGGSSQAHTWKTVMADPYPPVALIGAQKILQMYGRSAYDRFDEAMSIPQKSEKGDSVYALAVKVAQLVEPRKE</sequence>
<evidence type="ECO:0000313" key="2">
    <source>
        <dbReference type="Proteomes" id="UP000031737"/>
    </source>
</evidence>
<reference evidence="1 2" key="1">
    <citation type="submission" date="2013-07" db="EMBL/GenBank/DDBJ databases">
        <authorList>
            <person name="Stoco P.H."/>
            <person name="Wagner G."/>
            <person name="Gerber A."/>
            <person name="Zaha A."/>
            <person name="Thompson C."/>
            <person name="Bartholomeu D.C."/>
            <person name="Luckemeyer D.D."/>
            <person name="Bahia D."/>
            <person name="Loreto E."/>
            <person name="Prestes E.B."/>
            <person name="Lima F.M."/>
            <person name="Rodrigues-Luiz G."/>
            <person name="Vallejo G.A."/>
            <person name="Filho J.F."/>
            <person name="Monteiro K.M."/>
            <person name="Tyler K.M."/>
            <person name="de Almeida L.G."/>
            <person name="Ortiz M.F."/>
            <person name="Siervo M.A."/>
            <person name="de Moraes M.H."/>
            <person name="Cunha O.L."/>
            <person name="Mendonca-Neto R."/>
            <person name="Silva R."/>
            <person name="Teixeira S.M."/>
            <person name="Murta S.M."/>
            <person name="Sincero T.C."/>
            <person name="Mendes T.A."/>
            <person name="Urmenyi T.P."/>
            <person name="Silva V.G."/>
            <person name="da Rocha W.D."/>
            <person name="Andersson B."/>
            <person name="Romanha A.J."/>
            <person name="Steindel M."/>
            <person name="de Vasconcelos A.T."/>
            <person name="Grisard E.C."/>
        </authorList>
    </citation>
    <scope>NUCLEOTIDE SEQUENCE [LARGE SCALE GENOMIC DNA]</scope>
    <source>
        <strain evidence="1 2">SC58</strain>
    </source>
</reference>
<organism evidence="1 2">
    <name type="scientific">Trypanosoma rangeli SC58</name>
    <dbReference type="NCBI Taxonomy" id="429131"/>
    <lineage>
        <taxon>Eukaryota</taxon>
        <taxon>Discoba</taxon>
        <taxon>Euglenozoa</taxon>
        <taxon>Kinetoplastea</taxon>
        <taxon>Metakinetoplastina</taxon>
        <taxon>Trypanosomatida</taxon>
        <taxon>Trypanosomatidae</taxon>
        <taxon>Trypanosoma</taxon>
        <taxon>Herpetosoma</taxon>
    </lineage>
</organism>
<proteinExistence type="predicted"/>
<gene>
    <name evidence="1" type="ORF">TRSC58_00754</name>
</gene>